<dbReference type="Proteomes" id="UP001148737">
    <property type="component" value="Unassembled WGS sequence"/>
</dbReference>
<sequence>MTTSLASLLAVDQIGNDEYSSRALPVTMGNTATIAYGGSTLGVAIHAAFSTVPNTHKLYSLLGHFLGPTSPDKAVRCRVTRTRDTRSFATRRVEVEQTQRDGASRVVMELTADFHILEVGQFQYSMPVSMAYSSPHLSLRLRDFKLQNTVLVESGAITANQLDVVKAAFETNERYFDIRFPPECKSTQIFAGLSSLATQDGDTLASRSSVEWYLIKERLKSEKEQLGVLAFLMDGGLDTLPLEHSHEFVDDIRACSSLDFALRVFQPSVDLNQWHIRERKTSVGGIGRTYSESRLWNEQNQMVARPASPGYPVPTKRALSRSRSNQVGKRGKGRTNKSTWNEARGPDEESGEKVCDSSYHEIWHCKHCDSMEKPNSVTTNLSRARKQLRDFHGIRVTFNQHKQGLIENFDNSLLSMVHFTIDMWTSSEQRAAYQAIMAHFVDAETRQVPQALLSLREFNGGHAGEL</sequence>
<protein>
    <submittedName>
        <fullName evidence="1">Uncharacterized protein</fullName>
    </submittedName>
</protein>
<proteinExistence type="predicted"/>
<organism evidence="1 2">
    <name type="scientific">Lecanicillium saksenae</name>
    <dbReference type="NCBI Taxonomy" id="468837"/>
    <lineage>
        <taxon>Eukaryota</taxon>
        <taxon>Fungi</taxon>
        <taxon>Dikarya</taxon>
        <taxon>Ascomycota</taxon>
        <taxon>Pezizomycotina</taxon>
        <taxon>Sordariomycetes</taxon>
        <taxon>Hypocreomycetidae</taxon>
        <taxon>Hypocreales</taxon>
        <taxon>Cordycipitaceae</taxon>
        <taxon>Lecanicillium</taxon>
    </lineage>
</organism>
<reference evidence="1" key="1">
    <citation type="submission" date="2022-07" db="EMBL/GenBank/DDBJ databases">
        <title>Genome Sequence of Lecanicillium saksenae.</title>
        <authorList>
            <person name="Buettner E."/>
        </authorList>
    </citation>
    <scope>NUCLEOTIDE SEQUENCE</scope>
    <source>
        <strain evidence="1">VT-O1</strain>
    </source>
</reference>
<name>A0ACC1R0B2_9HYPO</name>
<evidence type="ECO:0000313" key="1">
    <source>
        <dbReference type="EMBL" id="KAJ3496449.1"/>
    </source>
</evidence>
<accession>A0ACC1R0B2</accession>
<keyword evidence="2" id="KW-1185">Reference proteome</keyword>
<comment type="caution">
    <text evidence="1">The sequence shown here is derived from an EMBL/GenBank/DDBJ whole genome shotgun (WGS) entry which is preliminary data.</text>
</comment>
<gene>
    <name evidence="1" type="ORF">NLG97_g2647</name>
</gene>
<evidence type="ECO:0000313" key="2">
    <source>
        <dbReference type="Proteomes" id="UP001148737"/>
    </source>
</evidence>
<dbReference type="EMBL" id="JANAKD010000189">
    <property type="protein sequence ID" value="KAJ3496449.1"/>
    <property type="molecule type" value="Genomic_DNA"/>
</dbReference>